<sequence length="142" mass="16362">MTSEIPTPLIEFLYRDDLDILVGRWGYQPDPRELPAVYQQMTDQALAKNARFWLQDIRRRTVNDPSTTEWLLTKFFPDMAQRLGGRLYIAYLVGPALHESIVKQPGYVPAEAYDGKPFATSFFGDEGAAIRWLQIQQTDKVH</sequence>
<protein>
    <recommendedName>
        <fullName evidence="3">STAS/SEC14 domain-containing protein</fullName>
    </recommendedName>
</protein>
<dbReference type="EMBL" id="JADQDM010000004">
    <property type="protein sequence ID" value="MBF9221695.1"/>
    <property type="molecule type" value="Genomic_DNA"/>
</dbReference>
<evidence type="ECO:0000313" key="2">
    <source>
        <dbReference type="Proteomes" id="UP000618931"/>
    </source>
</evidence>
<organism evidence="1 2">
    <name type="scientific">Hymenobacter ruricola</name>
    <dbReference type="NCBI Taxonomy" id="2791023"/>
    <lineage>
        <taxon>Bacteria</taxon>
        <taxon>Pseudomonadati</taxon>
        <taxon>Bacteroidota</taxon>
        <taxon>Cytophagia</taxon>
        <taxon>Cytophagales</taxon>
        <taxon>Hymenobacteraceae</taxon>
        <taxon>Hymenobacter</taxon>
    </lineage>
</organism>
<evidence type="ECO:0000313" key="1">
    <source>
        <dbReference type="EMBL" id="MBF9221695.1"/>
    </source>
</evidence>
<proteinExistence type="predicted"/>
<reference evidence="1 2" key="1">
    <citation type="submission" date="2020-11" db="EMBL/GenBank/DDBJ databases">
        <authorList>
            <person name="Kim M.K."/>
        </authorList>
    </citation>
    <scope>NUCLEOTIDE SEQUENCE [LARGE SCALE GENOMIC DNA]</scope>
    <source>
        <strain evidence="1 2">BT662</strain>
    </source>
</reference>
<evidence type="ECO:0008006" key="3">
    <source>
        <dbReference type="Google" id="ProtNLM"/>
    </source>
</evidence>
<name>A0ABS0I407_9BACT</name>
<keyword evidence="2" id="KW-1185">Reference proteome</keyword>
<accession>A0ABS0I407</accession>
<dbReference type="Proteomes" id="UP000618931">
    <property type="component" value="Unassembled WGS sequence"/>
</dbReference>
<dbReference type="RefSeq" id="WP_196293140.1">
    <property type="nucleotide sequence ID" value="NZ_JADQDM010000004.1"/>
</dbReference>
<comment type="caution">
    <text evidence="1">The sequence shown here is derived from an EMBL/GenBank/DDBJ whole genome shotgun (WGS) entry which is preliminary data.</text>
</comment>
<gene>
    <name evidence="1" type="ORF">I2H31_11315</name>
</gene>